<protein>
    <submittedName>
        <fullName evidence="1">Uncharacterized protein</fullName>
    </submittedName>
</protein>
<name>A0A182NXS3_9DIPT</name>
<reference evidence="1" key="2">
    <citation type="submission" date="2020-05" db="UniProtKB">
        <authorList>
            <consortium name="EnsemblMetazoa"/>
        </authorList>
    </citation>
    <scope>IDENTIFICATION</scope>
    <source>
        <strain evidence="1">WRAIR2</strain>
    </source>
</reference>
<keyword evidence="2" id="KW-1185">Reference proteome</keyword>
<dbReference type="AlphaFoldDB" id="A0A182NXS3"/>
<evidence type="ECO:0000313" key="1">
    <source>
        <dbReference type="EnsemblMetazoa" id="ADIR014643-PA"/>
    </source>
</evidence>
<dbReference type="VEuPathDB" id="VectorBase:ADIR014643"/>
<sequence length="76" mass="8885">MKTSAIRHAVQLARFHQMASLTDLLRQQLHLIGQPTGDEVPLHLTQLQPDPLHFGKARDEREQARIFFLQRDDRFV</sequence>
<evidence type="ECO:0000313" key="2">
    <source>
        <dbReference type="Proteomes" id="UP000075884"/>
    </source>
</evidence>
<organism evidence="1 2">
    <name type="scientific">Anopheles dirus</name>
    <dbReference type="NCBI Taxonomy" id="7168"/>
    <lineage>
        <taxon>Eukaryota</taxon>
        <taxon>Metazoa</taxon>
        <taxon>Ecdysozoa</taxon>
        <taxon>Arthropoda</taxon>
        <taxon>Hexapoda</taxon>
        <taxon>Insecta</taxon>
        <taxon>Pterygota</taxon>
        <taxon>Neoptera</taxon>
        <taxon>Endopterygota</taxon>
        <taxon>Diptera</taxon>
        <taxon>Nematocera</taxon>
        <taxon>Culicoidea</taxon>
        <taxon>Culicidae</taxon>
        <taxon>Anophelinae</taxon>
        <taxon>Anopheles</taxon>
    </lineage>
</organism>
<reference evidence="2" key="1">
    <citation type="submission" date="2013-03" db="EMBL/GenBank/DDBJ databases">
        <title>The Genome Sequence of Anopheles dirus WRAIR2.</title>
        <authorList>
            <consortium name="The Broad Institute Genomics Platform"/>
            <person name="Neafsey D.E."/>
            <person name="Walton C."/>
            <person name="Walker B."/>
            <person name="Young S.K."/>
            <person name="Zeng Q."/>
            <person name="Gargeya S."/>
            <person name="Fitzgerald M."/>
            <person name="Haas B."/>
            <person name="Abouelleil A."/>
            <person name="Allen A.W."/>
            <person name="Alvarado L."/>
            <person name="Arachchi H.M."/>
            <person name="Berlin A.M."/>
            <person name="Chapman S.B."/>
            <person name="Gainer-Dewar J."/>
            <person name="Goldberg J."/>
            <person name="Griggs A."/>
            <person name="Gujja S."/>
            <person name="Hansen M."/>
            <person name="Howarth C."/>
            <person name="Imamovic A."/>
            <person name="Ireland A."/>
            <person name="Larimer J."/>
            <person name="McCowan C."/>
            <person name="Murphy C."/>
            <person name="Pearson M."/>
            <person name="Poon T.W."/>
            <person name="Priest M."/>
            <person name="Roberts A."/>
            <person name="Saif S."/>
            <person name="Shea T."/>
            <person name="Sisk P."/>
            <person name="Sykes S."/>
            <person name="Wortman J."/>
            <person name="Nusbaum C."/>
            <person name="Birren B."/>
        </authorList>
    </citation>
    <scope>NUCLEOTIDE SEQUENCE [LARGE SCALE GENOMIC DNA]</scope>
    <source>
        <strain evidence="2">WRAIR2</strain>
    </source>
</reference>
<proteinExistence type="predicted"/>
<dbReference type="Proteomes" id="UP000075884">
    <property type="component" value="Unassembled WGS sequence"/>
</dbReference>
<dbReference type="EnsemblMetazoa" id="ADIR014643-RA">
    <property type="protein sequence ID" value="ADIR014643-PA"/>
    <property type="gene ID" value="ADIR014643"/>
</dbReference>
<accession>A0A182NXS3</accession>